<name>A0A326UA69_THEHA</name>
<dbReference type="RefSeq" id="WP_111322049.1">
    <property type="nucleotide sequence ID" value="NZ_BIFX01000003.1"/>
</dbReference>
<dbReference type="InterPro" id="IPR000719">
    <property type="entry name" value="Prot_kinase_dom"/>
</dbReference>
<dbReference type="InterPro" id="IPR011990">
    <property type="entry name" value="TPR-like_helical_dom_sf"/>
</dbReference>
<keyword evidence="2 3" id="KW-0802">TPR repeat</keyword>
<dbReference type="Proteomes" id="UP000248806">
    <property type="component" value="Unassembled WGS sequence"/>
</dbReference>
<dbReference type="SMART" id="SM00220">
    <property type="entry name" value="S_TKc"/>
    <property type="match status" value="1"/>
</dbReference>
<dbReference type="InterPro" id="IPR011009">
    <property type="entry name" value="Kinase-like_dom_sf"/>
</dbReference>
<keyword evidence="5" id="KW-0723">Serine/threonine-protein kinase</keyword>
<keyword evidence="5" id="KW-0418">Kinase</keyword>
<dbReference type="Gene3D" id="1.25.40.10">
    <property type="entry name" value="Tetratricopeptide repeat domain"/>
    <property type="match status" value="1"/>
</dbReference>
<dbReference type="EMBL" id="QKUF01000006">
    <property type="protein sequence ID" value="PZW31263.1"/>
    <property type="molecule type" value="Genomic_DNA"/>
</dbReference>
<dbReference type="Pfam" id="PF00069">
    <property type="entry name" value="Pkinase"/>
    <property type="match status" value="1"/>
</dbReference>
<dbReference type="Pfam" id="PF13432">
    <property type="entry name" value="TPR_16"/>
    <property type="match status" value="1"/>
</dbReference>
<keyword evidence="5" id="KW-0808">Transferase</keyword>
<dbReference type="PANTHER" id="PTHR44943">
    <property type="entry name" value="CELLULOSE SYNTHASE OPERON PROTEIN C"/>
    <property type="match status" value="1"/>
</dbReference>
<dbReference type="OrthoDB" id="5477554at2"/>
<gene>
    <name evidence="5" type="ORF">EI42_02360</name>
</gene>
<dbReference type="GO" id="GO:0004674">
    <property type="term" value="F:protein serine/threonine kinase activity"/>
    <property type="evidence" value="ECO:0007669"/>
    <property type="project" value="UniProtKB-KW"/>
</dbReference>
<dbReference type="SUPFAM" id="SSF56112">
    <property type="entry name" value="Protein kinase-like (PK-like)"/>
    <property type="match status" value="1"/>
</dbReference>
<reference evidence="5 6" key="1">
    <citation type="submission" date="2018-06" db="EMBL/GenBank/DDBJ databases">
        <title>Genomic Encyclopedia of Archaeal and Bacterial Type Strains, Phase II (KMG-II): from individual species to whole genera.</title>
        <authorList>
            <person name="Goeker M."/>
        </authorList>
    </citation>
    <scope>NUCLEOTIDE SEQUENCE [LARGE SCALE GENOMIC DNA]</scope>
    <source>
        <strain evidence="5 6">ATCC BAA-1881</strain>
    </source>
</reference>
<evidence type="ECO:0000256" key="2">
    <source>
        <dbReference type="ARBA" id="ARBA00022803"/>
    </source>
</evidence>
<accession>A0A326UA69</accession>
<evidence type="ECO:0000256" key="1">
    <source>
        <dbReference type="ARBA" id="ARBA00022737"/>
    </source>
</evidence>
<sequence>MQATCLGNPPHPMDPTEVLCRQCGALRAGFALGSYQVQSLLGMRPGCQAYAAKDQTGRTVVLKLFSSHRVPLHSWSVAENIAWQIRKWQHPAIHPILNSTQWTPDRSASIFYYVSIHDYVPGNLLHLLAFYARQQKQQFVNQQMLVSMLFPLLHQIGQALSFAHEQGVWHGAPMPTNILTDGKGQGKLADFGFARLIPPTSPYLPPEWGQGGPRSAEEAILSDQYIFALLCAQVLVDFCKLHDPMLRMMLQKGFHRQPEQRYPTVQHFLQELDGQLRRGTPSQSGVSFSQMSPSMSQIWQWSPSRSLSLDTPSMERKAPQAASPTHRELMIEGNKLYRQGRFEEAIKRYQQALKLDPRNATLWTSIGDASFALELYAEAIHAYDQALMYAPRDRDIWMNKGAALEAMGRKSDANKCYQQAQLLEENE</sequence>
<dbReference type="PROSITE" id="PS50011">
    <property type="entry name" value="PROTEIN_KINASE_DOM"/>
    <property type="match status" value="1"/>
</dbReference>
<evidence type="ECO:0000259" key="4">
    <source>
        <dbReference type="PROSITE" id="PS50011"/>
    </source>
</evidence>
<keyword evidence="1" id="KW-0677">Repeat</keyword>
<feature type="domain" description="Protein kinase" evidence="4">
    <location>
        <begin position="35"/>
        <end position="329"/>
    </location>
</feature>
<comment type="caution">
    <text evidence="5">The sequence shown here is derived from an EMBL/GenBank/DDBJ whole genome shotgun (WGS) entry which is preliminary data.</text>
</comment>
<dbReference type="GO" id="GO:0005524">
    <property type="term" value="F:ATP binding"/>
    <property type="evidence" value="ECO:0007669"/>
    <property type="project" value="InterPro"/>
</dbReference>
<proteinExistence type="predicted"/>
<dbReference type="Pfam" id="PF13414">
    <property type="entry name" value="TPR_11"/>
    <property type="match status" value="1"/>
</dbReference>
<dbReference type="SMART" id="SM00028">
    <property type="entry name" value="TPR"/>
    <property type="match status" value="3"/>
</dbReference>
<protein>
    <submittedName>
        <fullName evidence="5">Serine/threonine protein kinase</fullName>
    </submittedName>
</protein>
<evidence type="ECO:0000313" key="6">
    <source>
        <dbReference type="Proteomes" id="UP000248806"/>
    </source>
</evidence>
<feature type="repeat" description="TPR" evidence="3">
    <location>
        <begin position="360"/>
        <end position="393"/>
    </location>
</feature>
<organism evidence="5 6">
    <name type="scientific">Thermosporothrix hazakensis</name>
    <dbReference type="NCBI Taxonomy" id="644383"/>
    <lineage>
        <taxon>Bacteria</taxon>
        <taxon>Bacillati</taxon>
        <taxon>Chloroflexota</taxon>
        <taxon>Ktedonobacteria</taxon>
        <taxon>Ktedonobacterales</taxon>
        <taxon>Thermosporotrichaceae</taxon>
        <taxon>Thermosporothrix</taxon>
    </lineage>
</organism>
<dbReference type="Gene3D" id="1.10.510.10">
    <property type="entry name" value="Transferase(Phosphotransferase) domain 1"/>
    <property type="match status" value="1"/>
</dbReference>
<feature type="repeat" description="TPR" evidence="3">
    <location>
        <begin position="326"/>
        <end position="359"/>
    </location>
</feature>
<dbReference type="PROSITE" id="PS50005">
    <property type="entry name" value="TPR"/>
    <property type="match status" value="2"/>
</dbReference>
<dbReference type="PANTHER" id="PTHR44943:SF8">
    <property type="entry name" value="TPR REPEAT-CONTAINING PROTEIN MJ0263"/>
    <property type="match status" value="1"/>
</dbReference>
<evidence type="ECO:0000313" key="5">
    <source>
        <dbReference type="EMBL" id="PZW31263.1"/>
    </source>
</evidence>
<dbReference type="SUPFAM" id="SSF48452">
    <property type="entry name" value="TPR-like"/>
    <property type="match status" value="1"/>
</dbReference>
<dbReference type="InterPro" id="IPR051685">
    <property type="entry name" value="Ycf3/AcsC/BcsC/TPR_MFPF"/>
</dbReference>
<dbReference type="PROSITE" id="PS50293">
    <property type="entry name" value="TPR_REGION"/>
    <property type="match status" value="1"/>
</dbReference>
<dbReference type="AlphaFoldDB" id="A0A326UA69"/>
<keyword evidence="6" id="KW-1185">Reference proteome</keyword>
<dbReference type="InterPro" id="IPR019734">
    <property type="entry name" value="TPR_rpt"/>
</dbReference>
<evidence type="ECO:0000256" key="3">
    <source>
        <dbReference type="PROSITE-ProRule" id="PRU00339"/>
    </source>
</evidence>